<protein>
    <submittedName>
        <fullName evidence="1">Uncharacterized protein</fullName>
    </submittedName>
</protein>
<dbReference type="KEGG" id="tbg:TbgDal_VI4400"/>
<accession>C9ZRD2</accession>
<gene>
    <name evidence="1" type="ORF">TbgDal_VI4400</name>
</gene>
<proteinExistence type="predicted"/>
<sequence length="107" mass="12348">MEDCRRSRMPAPFVGYACIICGRWQRWYPGTQAMFRRSTHHTTEGEFLTPQESTHDDCQCSVRSHCTVMESASGFRFGLPLFTMAMNSLNRLLEEGPQLRADLFTHN</sequence>
<evidence type="ECO:0000313" key="1">
    <source>
        <dbReference type="EMBL" id="CBH11962.1"/>
    </source>
</evidence>
<dbReference type="RefSeq" id="XP_011774247.1">
    <property type="nucleotide sequence ID" value="XM_011775945.1"/>
</dbReference>
<dbReference type="GeneID" id="23862106"/>
<dbReference type="Proteomes" id="UP000002316">
    <property type="component" value="Chromosome 6"/>
</dbReference>
<reference evidence="2" key="1">
    <citation type="journal article" date="2010" name="PLoS Negl. Trop. Dis.">
        <title>The genome sequence of Trypanosoma brucei gambiense, causative agent of chronic human african trypanosomiasis.</title>
        <authorList>
            <person name="Jackson A.P."/>
            <person name="Sanders M."/>
            <person name="Berry A."/>
            <person name="McQuillan J."/>
            <person name="Aslett M.A."/>
            <person name="Quail M.A."/>
            <person name="Chukualim B."/>
            <person name="Capewell P."/>
            <person name="MacLeod A."/>
            <person name="Melville S.E."/>
            <person name="Gibson W."/>
            <person name="Barry J.D."/>
            <person name="Berriman M."/>
            <person name="Hertz-Fowler C."/>
        </authorList>
    </citation>
    <scope>NUCLEOTIDE SEQUENCE [LARGE SCALE GENOMIC DNA]</scope>
    <source>
        <strain evidence="2">MHOM/CI/86/DAL972</strain>
    </source>
</reference>
<name>C9ZRD2_TRYB9</name>
<evidence type="ECO:0000313" key="2">
    <source>
        <dbReference type="Proteomes" id="UP000002316"/>
    </source>
</evidence>
<dbReference type="EMBL" id="FN554969">
    <property type="protein sequence ID" value="CBH11962.1"/>
    <property type="molecule type" value="Genomic_DNA"/>
</dbReference>
<dbReference type="AlphaFoldDB" id="C9ZRD2"/>
<organism evidence="1 2">
    <name type="scientific">Trypanosoma brucei gambiense (strain MHOM/CI/86/DAL972)</name>
    <dbReference type="NCBI Taxonomy" id="679716"/>
    <lineage>
        <taxon>Eukaryota</taxon>
        <taxon>Discoba</taxon>
        <taxon>Euglenozoa</taxon>
        <taxon>Kinetoplastea</taxon>
        <taxon>Metakinetoplastina</taxon>
        <taxon>Trypanosomatida</taxon>
        <taxon>Trypanosomatidae</taxon>
        <taxon>Trypanosoma</taxon>
    </lineage>
</organism>